<gene>
    <name evidence="2" type="ORF">HNP89_000927</name>
</gene>
<proteinExistence type="predicted"/>
<dbReference type="EMBL" id="JACDUK010000002">
    <property type="protein sequence ID" value="MBA2852970.1"/>
    <property type="molecule type" value="Genomic_DNA"/>
</dbReference>
<protein>
    <submittedName>
        <fullName evidence="2">Putative membrane protein</fullName>
    </submittedName>
</protein>
<reference evidence="2 3" key="1">
    <citation type="submission" date="2020-07" db="EMBL/GenBank/DDBJ databases">
        <title>Genomic Encyclopedia of Type Strains, Phase IV (KMG-V): Genome sequencing to study the core and pangenomes of soil and plant-associated prokaryotes.</title>
        <authorList>
            <person name="Whitman W."/>
        </authorList>
    </citation>
    <scope>NUCLEOTIDE SEQUENCE [LARGE SCALE GENOMIC DNA]</scope>
    <source>
        <strain evidence="2 3">S1</strain>
    </source>
</reference>
<dbReference type="Proteomes" id="UP000522365">
    <property type="component" value="Unassembled WGS sequence"/>
</dbReference>
<feature type="transmembrane region" description="Helical" evidence="1">
    <location>
        <begin position="12"/>
        <end position="30"/>
    </location>
</feature>
<name>A0A7J9NZ58_METMI</name>
<feature type="transmembrane region" description="Helical" evidence="1">
    <location>
        <begin position="78"/>
        <end position="98"/>
    </location>
</feature>
<keyword evidence="1" id="KW-0812">Transmembrane</keyword>
<dbReference type="AlphaFoldDB" id="A0A7J9NZ58"/>
<organism evidence="2 3">
    <name type="scientific">Methanococcus maripaludis</name>
    <name type="common">Methanococcus deltae</name>
    <dbReference type="NCBI Taxonomy" id="39152"/>
    <lineage>
        <taxon>Archaea</taxon>
        <taxon>Methanobacteriati</taxon>
        <taxon>Methanobacteriota</taxon>
        <taxon>Methanomada group</taxon>
        <taxon>Methanococci</taxon>
        <taxon>Methanococcales</taxon>
        <taxon>Methanococcaceae</taxon>
        <taxon>Methanococcus</taxon>
    </lineage>
</organism>
<feature type="transmembrane region" description="Helical" evidence="1">
    <location>
        <begin position="36"/>
        <end position="57"/>
    </location>
</feature>
<feature type="transmembrane region" description="Helical" evidence="1">
    <location>
        <begin position="104"/>
        <end position="127"/>
    </location>
</feature>
<keyword evidence="1" id="KW-0472">Membrane</keyword>
<accession>A0A7J9NZ58</accession>
<evidence type="ECO:0000256" key="1">
    <source>
        <dbReference type="SAM" id="Phobius"/>
    </source>
</evidence>
<keyword evidence="1" id="KW-1133">Transmembrane helix</keyword>
<comment type="caution">
    <text evidence="2">The sequence shown here is derived from an EMBL/GenBank/DDBJ whole genome shotgun (WGS) entry which is preliminary data.</text>
</comment>
<sequence>MNMEHYSLNIWLPKAVGASIVVGLLLWWTGTQLVTISEIATSISSIPFTVILLIEALDKFADVSGIYGRILPEGTSNHMLKSVVIGIIAFIAVIYGILGTISLSLGSISSLSAPAIIAAGICAVYILAPETGDDELLLFVWLGATAATFGHNISLIPPIPGITG</sequence>
<dbReference type="RefSeq" id="WP_258559227.1">
    <property type="nucleotide sequence ID" value="NZ_JACDUK010000002.1"/>
</dbReference>
<evidence type="ECO:0000313" key="2">
    <source>
        <dbReference type="EMBL" id="MBA2852970.1"/>
    </source>
</evidence>
<evidence type="ECO:0000313" key="3">
    <source>
        <dbReference type="Proteomes" id="UP000522365"/>
    </source>
</evidence>
<feature type="transmembrane region" description="Helical" evidence="1">
    <location>
        <begin position="136"/>
        <end position="156"/>
    </location>
</feature>